<sequence length="468" mass="52555">MTFGESTLFPAEISGVAARKRKRHPTNSTEERRKRVMSSIIDTIEVIYRDLFDLVNYTAPDQAAAPPLRHLEGQPQEVSETFTALTNALLNDMKDSAHKAVASELTGAYWTSVHAMGFNFQPVGGAGTLTRSDGEAVISGNHERAGMLMSRFMESTDPQARYHSAFALAVVWSRYWRLAQECGWKTVAVLLYSPRFRDFARAANLARWRELMKLVKANVMSIQLLGSFNTSWYEAFIYAVPDGENVLADLERVDYDGHYHHWRVPSDPNARVAERHNQTYEVGDYTKIGHDGKAFERDPRIKTGAFDIGQPCGACGKTSEECRCNLENWSPARVELIGTVGRGTGVRALQSFKAGEIIGEYIGELISNREPEDGDDLYVLWGHKNAETDSYSTTSNHYGNWTRFVNHSCNSNCVIEHVARRGKILSVYRIIKDIAMFEEVTTDYGTGYFLGRGLKCLCGAEKHLHPDM</sequence>
<dbReference type="Proteomes" id="UP000246991">
    <property type="component" value="Unassembled WGS sequence"/>
</dbReference>
<dbReference type="AlphaFoldDB" id="A0A317SPD0"/>
<comment type="caution">
    <text evidence="9">The sequence shown here is derived from an EMBL/GenBank/DDBJ whole genome shotgun (WGS) entry which is preliminary data.</text>
</comment>
<dbReference type="InterPro" id="IPR001214">
    <property type="entry name" value="SET_dom"/>
</dbReference>
<dbReference type="GO" id="GO:0005694">
    <property type="term" value="C:chromosome"/>
    <property type="evidence" value="ECO:0007669"/>
    <property type="project" value="UniProtKB-SubCell"/>
</dbReference>
<evidence type="ECO:0000256" key="1">
    <source>
        <dbReference type="ARBA" id="ARBA00004123"/>
    </source>
</evidence>
<reference evidence="9 10" key="1">
    <citation type="submission" date="2018-03" db="EMBL/GenBank/DDBJ databases">
        <title>Genomes of Pezizomycetes fungi and the evolution of truffles.</title>
        <authorList>
            <person name="Murat C."/>
            <person name="Payen T."/>
            <person name="Noel B."/>
            <person name="Kuo A."/>
            <person name="Martin F.M."/>
        </authorList>
    </citation>
    <scope>NUCLEOTIDE SEQUENCE [LARGE SCALE GENOMIC DNA]</scope>
    <source>
        <strain evidence="9">091103-1</strain>
    </source>
</reference>
<dbReference type="InterPro" id="IPR050777">
    <property type="entry name" value="SET2_Histone-Lys_MeTrsfase"/>
</dbReference>
<keyword evidence="3" id="KW-0158">Chromosome</keyword>
<dbReference type="SMART" id="SM00317">
    <property type="entry name" value="SET"/>
    <property type="match status" value="1"/>
</dbReference>
<feature type="domain" description="SET" evidence="8">
    <location>
        <begin position="327"/>
        <end position="445"/>
    </location>
</feature>
<evidence type="ECO:0000256" key="6">
    <source>
        <dbReference type="ARBA" id="ARBA00022691"/>
    </source>
</evidence>
<accession>A0A317SPD0</accession>
<dbReference type="GO" id="GO:0005634">
    <property type="term" value="C:nucleus"/>
    <property type="evidence" value="ECO:0007669"/>
    <property type="project" value="UniProtKB-SubCell"/>
</dbReference>
<evidence type="ECO:0000256" key="7">
    <source>
        <dbReference type="ARBA" id="ARBA00023242"/>
    </source>
</evidence>
<evidence type="ECO:0000256" key="5">
    <source>
        <dbReference type="ARBA" id="ARBA00022679"/>
    </source>
</evidence>
<dbReference type="STRING" id="42249.A0A317SPD0"/>
<keyword evidence="5" id="KW-0808">Transferase</keyword>
<evidence type="ECO:0000259" key="8">
    <source>
        <dbReference type="PROSITE" id="PS50280"/>
    </source>
</evidence>
<dbReference type="EMBL" id="PYWC01000035">
    <property type="protein sequence ID" value="PWW76304.1"/>
    <property type="molecule type" value="Genomic_DNA"/>
</dbReference>
<evidence type="ECO:0000313" key="9">
    <source>
        <dbReference type="EMBL" id="PWW76304.1"/>
    </source>
</evidence>
<evidence type="ECO:0000256" key="2">
    <source>
        <dbReference type="ARBA" id="ARBA00004286"/>
    </source>
</evidence>
<dbReference type="OrthoDB" id="308383at2759"/>
<keyword evidence="7" id="KW-0539">Nucleus</keyword>
<organism evidence="9 10">
    <name type="scientific">Tuber magnatum</name>
    <name type="common">white Piedmont truffle</name>
    <dbReference type="NCBI Taxonomy" id="42249"/>
    <lineage>
        <taxon>Eukaryota</taxon>
        <taxon>Fungi</taxon>
        <taxon>Dikarya</taxon>
        <taxon>Ascomycota</taxon>
        <taxon>Pezizomycotina</taxon>
        <taxon>Pezizomycetes</taxon>
        <taxon>Pezizales</taxon>
        <taxon>Tuberaceae</taxon>
        <taxon>Tuber</taxon>
    </lineage>
</organism>
<dbReference type="Pfam" id="PF00856">
    <property type="entry name" value="SET"/>
    <property type="match status" value="1"/>
</dbReference>
<dbReference type="SUPFAM" id="SSF82199">
    <property type="entry name" value="SET domain"/>
    <property type="match status" value="1"/>
</dbReference>
<evidence type="ECO:0000313" key="10">
    <source>
        <dbReference type="Proteomes" id="UP000246991"/>
    </source>
</evidence>
<evidence type="ECO:0000256" key="3">
    <source>
        <dbReference type="ARBA" id="ARBA00022454"/>
    </source>
</evidence>
<dbReference type="PROSITE" id="PS50280">
    <property type="entry name" value="SET"/>
    <property type="match status" value="1"/>
</dbReference>
<dbReference type="PANTHER" id="PTHR22884">
    <property type="entry name" value="SET DOMAIN PROTEINS"/>
    <property type="match status" value="1"/>
</dbReference>
<comment type="subcellular location">
    <subcellularLocation>
        <location evidence="2">Chromosome</location>
    </subcellularLocation>
    <subcellularLocation>
        <location evidence="1">Nucleus</location>
    </subcellularLocation>
</comment>
<gene>
    <name evidence="9" type="ORF">C7212DRAFT_344786</name>
</gene>
<protein>
    <submittedName>
        <fullName evidence="9">SET domain-containing protein</fullName>
    </submittedName>
</protein>
<keyword evidence="4" id="KW-0489">Methyltransferase</keyword>
<dbReference type="Gene3D" id="2.170.270.10">
    <property type="entry name" value="SET domain"/>
    <property type="match status" value="1"/>
</dbReference>
<dbReference type="GO" id="GO:0008168">
    <property type="term" value="F:methyltransferase activity"/>
    <property type="evidence" value="ECO:0007669"/>
    <property type="project" value="UniProtKB-KW"/>
</dbReference>
<dbReference type="GO" id="GO:0032259">
    <property type="term" value="P:methylation"/>
    <property type="evidence" value="ECO:0007669"/>
    <property type="project" value="UniProtKB-KW"/>
</dbReference>
<dbReference type="InterPro" id="IPR046341">
    <property type="entry name" value="SET_dom_sf"/>
</dbReference>
<evidence type="ECO:0000256" key="4">
    <source>
        <dbReference type="ARBA" id="ARBA00022603"/>
    </source>
</evidence>
<keyword evidence="10" id="KW-1185">Reference proteome</keyword>
<keyword evidence="6" id="KW-0949">S-adenosyl-L-methionine</keyword>
<name>A0A317SPD0_9PEZI</name>
<proteinExistence type="predicted"/>